<feature type="region of interest" description="Disordered" evidence="1">
    <location>
        <begin position="79"/>
        <end position="103"/>
    </location>
</feature>
<dbReference type="AlphaFoldDB" id="A0AAD7SR90"/>
<name>A0AAD7SR90_9TELE</name>
<gene>
    <name evidence="2" type="ORF">AAFF_G00288140</name>
</gene>
<dbReference type="EMBL" id="JAINUG010000040">
    <property type="protein sequence ID" value="KAJ8407138.1"/>
    <property type="molecule type" value="Genomic_DNA"/>
</dbReference>
<comment type="caution">
    <text evidence="2">The sequence shown here is derived from an EMBL/GenBank/DDBJ whole genome shotgun (WGS) entry which is preliminary data.</text>
</comment>
<proteinExistence type="predicted"/>
<reference evidence="2" key="1">
    <citation type="journal article" date="2023" name="Science">
        <title>Genome structures resolve the early diversification of teleost fishes.</title>
        <authorList>
            <person name="Parey E."/>
            <person name="Louis A."/>
            <person name="Montfort J."/>
            <person name="Bouchez O."/>
            <person name="Roques C."/>
            <person name="Iampietro C."/>
            <person name="Lluch J."/>
            <person name="Castinel A."/>
            <person name="Donnadieu C."/>
            <person name="Desvignes T."/>
            <person name="Floi Bucao C."/>
            <person name="Jouanno E."/>
            <person name="Wen M."/>
            <person name="Mejri S."/>
            <person name="Dirks R."/>
            <person name="Jansen H."/>
            <person name="Henkel C."/>
            <person name="Chen W.J."/>
            <person name="Zahm M."/>
            <person name="Cabau C."/>
            <person name="Klopp C."/>
            <person name="Thompson A.W."/>
            <person name="Robinson-Rechavi M."/>
            <person name="Braasch I."/>
            <person name="Lecointre G."/>
            <person name="Bobe J."/>
            <person name="Postlethwait J.H."/>
            <person name="Berthelot C."/>
            <person name="Roest Crollius H."/>
            <person name="Guiguen Y."/>
        </authorList>
    </citation>
    <scope>NUCLEOTIDE SEQUENCE</scope>
    <source>
        <strain evidence="2">NC1722</strain>
    </source>
</reference>
<feature type="compositionally biased region" description="Polar residues" evidence="1">
    <location>
        <begin position="79"/>
        <end position="93"/>
    </location>
</feature>
<evidence type="ECO:0000313" key="2">
    <source>
        <dbReference type="EMBL" id="KAJ8407138.1"/>
    </source>
</evidence>
<keyword evidence="3" id="KW-1185">Reference proteome</keyword>
<feature type="compositionally biased region" description="Basic and acidic residues" evidence="1">
    <location>
        <begin position="94"/>
        <end position="103"/>
    </location>
</feature>
<dbReference type="Proteomes" id="UP001221898">
    <property type="component" value="Unassembled WGS sequence"/>
</dbReference>
<protein>
    <submittedName>
        <fullName evidence="2">Uncharacterized protein</fullName>
    </submittedName>
</protein>
<accession>A0AAD7SR90</accession>
<evidence type="ECO:0000256" key="1">
    <source>
        <dbReference type="SAM" id="MobiDB-lite"/>
    </source>
</evidence>
<evidence type="ECO:0000313" key="3">
    <source>
        <dbReference type="Proteomes" id="UP001221898"/>
    </source>
</evidence>
<sequence length="103" mass="11778">MQELPKHCPSQHNRRQLAGIFVHNSRWGATLDPLRGPQRIGSDTMISSLGERSLTERNRNSLCDWAKAERWNGPAPQTIESRQSLYSPSSFTRDLSRSWTGDR</sequence>
<organism evidence="2 3">
    <name type="scientific">Aldrovandia affinis</name>
    <dbReference type="NCBI Taxonomy" id="143900"/>
    <lineage>
        <taxon>Eukaryota</taxon>
        <taxon>Metazoa</taxon>
        <taxon>Chordata</taxon>
        <taxon>Craniata</taxon>
        <taxon>Vertebrata</taxon>
        <taxon>Euteleostomi</taxon>
        <taxon>Actinopterygii</taxon>
        <taxon>Neopterygii</taxon>
        <taxon>Teleostei</taxon>
        <taxon>Notacanthiformes</taxon>
        <taxon>Halosauridae</taxon>
        <taxon>Aldrovandia</taxon>
    </lineage>
</organism>